<protein>
    <submittedName>
        <fullName evidence="1">Uncharacterized protein</fullName>
    </submittedName>
</protein>
<gene>
    <name evidence="1" type="ORF">ABH943_000969</name>
</gene>
<organism evidence="1 2">
    <name type="scientific">Caballeronia udeis</name>
    <dbReference type="NCBI Taxonomy" id="1232866"/>
    <lineage>
        <taxon>Bacteria</taxon>
        <taxon>Pseudomonadati</taxon>
        <taxon>Pseudomonadota</taxon>
        <taxon>Betaproteobacteria</taxon>
        <taxon>Burkholderiales</taxon>
        <taxon>Burkholderiaceae</taxon>
        <taxon>Caballeronia</taxon>
    </lineage>
</organism>
<sequence length="30" mass="3431">MSFIERVWSVRDAEESKGPAGSYKINRSET</sequence>
<evidence type="ECO:0000313" key="1">
    <source>
        <dbReference type="EMBL" id="MFK4440963.1"/>
    </source>
</evidence>
<dbReference type="Proteomes" id="UP001620514">
    <property type="component" value="Unassembled WGS sequence"/>
</dbReference>
<name>A0ABW8MBD0_9BURK</name>
<dbReference type="EMBL" id="JBIYDN010000002">
    <property type="protein sequence ID" value="MFK4440963.1"/>
    <property type="molecule type" value="Genomic_DNA"/>
</dbReference>
<evidence type="ECO:0000313" key="2">
    <source>
        <dbReference type="Proteomes" id="UP001620514"/>
    </source>
</evidence>
<reference evidence="1 2" key="2">
    <citation type="submission" date="2024-11" db="EMBL/GenBank/DDBJ databases">
        <title>Using genomics to understand microbial adaptation to soil warming.</title>
        <authorList>
            <person name="Deangelis K.M. PhD."/>
        </authorList>
    </citation>
    <scope>NUCLEOTIDE SEQUENCE [LARGE SCALE GENOMIC DNA]</scope>
    <source>
        <strain evidence="1 2">GAS97</strain>
    </source>
</reference>
<proteinExistence type="predicted"/>
<accession>A0ABW8MBD0</accession>
<comment type="caution">
    <text evidence="1">The sequence shown here is derived from an EMBL/GenBank/DDBJ whole genome shotgun (WGS) entry which is preliminary data.</text>
</comment>
<keyword evidence="2" id="KW-1185">Reference proteome</keyword>
<reference evidence="1 2" key="1">
    <citation type="submission" date="2024-10" db="EMBL/GenBank/DDBJ databases">
        <authorList>
            <person name="Deangelis K."/>
            <person name="Huntemann M."/>
            <person name="Clum A."/>
            <person name="Wang J."/>
            <person name="Palaniappan K."/>
            <person name="Ritter S."/>
            <person name="Chen I.-M."/>
            <person name="Stamatis D."/>
            <person name="Reddy T."/>
            <person name="O'Malley R."/>
            <person name="Daum C."/>
            <person name="Ng V."/>
            <person name="Ivanova N."/>
            <person name="Kyrpides N."/>
            <person name="Woyke T."/>
        </authorList>
    </citation>
    <scope>NUCLEOTIDE SEQUENCE [LARGE SCALE GENOMIC DNA]</scope>
    <source>
        <strain evidence="1 2">GAS97</strain>
    </source>
</reference>